<feature type="region of interest" description="Disordered" evidence="2">
    <location>
        <begin position="76"/>
        <end position="106"/>
    </location>
</feature>
<feature type="compositionally biased region" description="Low complexity" evidence="2">
    <location>
        <begin position="519"/>
        <end position="530"/>
    </location>
</feature>
<proteinExistence type="predicted"/>
<feature type="region of interest" description="Disordered" evidence="2">
    <location>
        <begin position="511"/>
        <end position="538"/>
    </location>
</feature>
<evidence type="ECO:0000313" key="3">
    <source>
        <dbReference type="EMBL" id="KAK6538416.1"/>
    </source>
</evidence>
<feature type="region of interest" description="Disordered" evidence="2">
    <location>
        <begin position="364"/>
        <end position="384"/>
    </location>
</feature>
<feature type="coiled-coil region" evidence="1">
    <location>
        <begin position="150"/>
        <end position="226"/>
    </location>
</feature>
<feature type="compositionally biased region" description="Basic and acidic residues" evidence="2">
    <location>
        <begin position="82"/>
        <end position="94"/>
    </location>
</feature>
<feature type="region of interest" description="Disordered" evidence="2">
    <location>
        <begin position="619"/>
        <end position="645"/>
    </location>
</feature>
<dbReference type="Proteomes" id="UP001365542">
    <property type="component" value="Unassembled WGS sequence"/>
</dbReference>
<protein>
    <submittedName>
        <fullName evidence="3">Uncharacterized protein</fullName>
    </submittedName>
</protein>
<gene>
    <name evidence="3" type="ORF">TWF694_010001</name>
</gene>
<sequence>MAETPRKSVTVCRRHSGGHYLVQEPLRESECTCTEEEIATRNYNKHLQDTTIAQPESRNFWGERTDTTFASQNEAGMAFGDHPTEHRGAIDKKGSSIQTGRPIPEPVQSTVKSQLRTAAFHTQFTYTQMRSSIQEEIKKLASRSSKPKTAEDISKELDKVQRELDEVKKELHKVKKEGDQRIAELRKERDAAEASRTKYAEYARIYPMLEKNYNRLKTSIEEDQREFRSQKLKYEKQIYDIQKSIGAHIDHINDIQNNQRSYNSLLIAEKTDNEWCAAFENLRGNVLTWASNVSKTFPRDIKAPSRITPEIENEIRMVILTPGLSLDLLFSTMKGTKKRRRFIQGWVHLTLWKYVFSPNIPTQWASSKKSSSNPSLPPSQTRPIGRDLWINSKAADALQQLESEMASHMFAQNNEVRDTETAFHKWRCLTLSMLQSLSPVTDIHKTFQSQIQDRCQEMAGIIQEIQGQGETGTPEPGADELELDLRGIFREAVKLSSELRGQKAAFDIRFPSTHTIPGSDDTSSSHLSSSRAQETLRLEPSWMKAEEGSTSIVQYVLEPAIIKSGNGNGEDYNIAGPLIKATVVCSSSVSPEKRWRGKLADFTSQKPEPEFYKPLSMEDARGQGTEKENISSHSNPAENFGGFEW</sequence>
<dbReference type="AlphaFoldDB" id="A0AAV9X9Z3"/>
<feature type="compositionally biased region" description="Basic and acidic residues" evidence="2">
    <location>
        <begin position="619"/>
        <end position="630"/>
    </location>
</feature>
<comment type="caution">
    <text evidence="3">The sequence shown here is derived from an EMBL/GenBank/DDBJ whole genome shotgun (WGS) entry which is preliminary data.</text>
</comment>
<reference evidence="3 4" key="1">
    <citation type="submission" date="2019-10" db="EMBL/GenBank/DDBJ databases">
        <authorList>
            <person name="Palmer J.M."/>
        </authorList>
    </citation>
    <scope>NUCLEOTIDE SEQUENCE [LARGE SCALE GENOMIC DNA]</scope>
    <source>
        <strain evidence="3 4">TWF694</strain>
    </source>
</reference>
<evidence type="ECO:0000256" key="2">
    <source>
        <dbReference type="SAM" id="MobiDB-lite"/>
    </source>
</evidence>
<accession>A0AAV9X9Z3</accession>
<keyword evidence="1" id="KW-0175">Coiled coil</keyword>
<evidence type="ECO:0000256" key="1">
    <source>
        <dbReference type="SAM" id="Coils"/>
    </source>
</evidence>
<organism evidence="3 4">
    <name type="scientific">Orbilia ellipsospora</name>
    <dbReference type="NCBI Taxonomy" id="2528407"/>
    <lineage>
        <taxon>Eukaryota</taxon>
        <taxon>Fungi</taxon>
        <taxon>Dikarya</taxon>
        <taxon>Ascomycota</taxon>
        <taxon>Pezizomycotina</taxon>
        <taxon>Orbiliomycetes</taxon>
        <taxon>Orbiliales</taxon>
        <taxon>Orbiliaceae</taxon>
        <taxon>Orbilia</taxon>
    </lineage>
</organism>
<dbReference type="EMBL" id="JAVHJO010000007">
    <property type="protein sequence ID" value="KAK6538416.1"/>
    <property type="molecule type" value="Genomic_DNA"/>
</dbReference>
<evidence type="ECO:0000313" key="4">
    <source>
        <dbReference type="Proteomes" id="UP001365542"/>
    </source>
</evidence>
<keyword evidence="4" id="KW-1185">Reference proteome</keyword>
<name>A0AAV9X9Z3_9PEZI</name>